<evidence type="ECO:0000313" key="13">
    <source>
        <dbReference type="EMBL" id="MDG5755280.1"/>
    </source>
</evidence>
<dbReference type="RefSeq" id="WP_278018566.1">
    <property type="nucleotide sequence ID" value="NZ_JARRRY010000021.1"/>
</dbReference>
<keyword evidence="3 11" id="KW-0378">Hydrolase</keyword>
<protein>
    <recommendedName>
        <fullName evidence="9">DNA 3'-5' helicase</fullName>
        <ecNumber evidence="9">5.6.2.4</ecNumber>
    </recommendedName>
</protein>
<evidence type="ECO:0000256" key="9">
    <source>
        <dbReference type="ARBA" id="ARBA00034808"/>
    </source>
</evidence>
<dbReference type="InterPro" id="IPR013986">
    <property type="entry name" value="DExx_box_DNA_helicase_dom_sf"/>
</dbReference>
<dbReference type="Gene3D" id="3.40.50.300">
    <property type="entry name" value="P-loop containing nucleotide triphosphate hydrolases"/>
    <property type="match status" value="2"/>
</dbReference>
<evidence type="ECO:0000256" key="5">
    <source>
        <dbReference type="ARBA" id="ARBA00022840"/>
    </source>
</evidence>
<dbReference type="EC" id="5.6.2.4" evidence="9"/>
<dbReference type="Proteomes" id="UP001218246">
    <property type="component" value="Unassembled WGS sequence"/>
</dbReference>
<dbReference type="InterPro" id="IPR000212">
    <property type="entry name" value="DNA_helicase_UvrD/REP"/>
</dbReference>
<comment type="catalytic activity">
    <reaction evidence="10">
        <text>ATP + H2O = ADP + phosphate + H(+)</text>
        <dbReference type="Rhea" id="RHEA:13065"/>
        <dbReference type="ChEBI" id="CHEBI:15377"/>
        <dbReference type="ChEBI" id="CHEBI:15378"/>
        <dbReference type="ChEBI" id="CHEBI:30616"/>
        <dbReference type="ChEBI" id="CHEBI:43474"/>
        <dbReference type="ChEBI" id="CHEBI:456216"/>
        <dbReference type="EC" id="5.6.2.4"/>
    </reaction>
</comment>
<evidence type="ECO:0000256" key="1">
    <source>
        <dbReference type="ARBA" id="ARBA00009922"/>
    </source>
</evidence>
<comment type="similarity">
    <text evidence="1">Belongs to the helicase family. UvrD subfamily.</text>
</comment>
<dbReference type="InterPro" id="IPR027417">
    <property type="entry name" value="P-loop_NTPase"/>
</dbReference>
<evidence type="ECO:0000256" key="4">
    <source>
        <dbReference type="ARBA" id="ARBA00022806"/>
    </source>
</evidence>
<comment type="catalytic activity">
    <reaction evidence="8">
        <text>Couples ATP hydrolysis with the unwinding of duplex DNA by translocating in the 3'-5' direction.</text>
        <dbReference type="EC" id="5.6.2.4"/>
    </reaction>
</comment>
<evidence type="ECO:0000256" key="3">
    <source>
        <dbReference type="ARBA" id="ARBA00022801"/>
    </source>
</evidence>
<sequence>MSVINTHEKRLSFAKKSARAWQNYFDARNLLPGINLSPEQIAVVMQEEDQMLINGSAGSGKSLTLLYKLLKVMEQENEPRRILYCSFNTTLIEDAKKRRDQSERYQELKGKHTLHMNTFHNIAADILKEIGFQNAEYMRVSLANLKSKEEQITRRTMALVRSFMSSPAHEALPTEQKLYKTHADSFLKDEILWMKANGIITEEAYLECERSGRGSNPRLTKEQRKTIFALYQEYQAFLKRDFHNHLDLEDYALLLLAHIEDIPESLKYDYIFVDEVQDLQAMQLKALVKLAKKSLIVSGDPKQRIYKRSPFSYRALGLFIEGRKTRNLNVNYRSTKQIMKLASSIQFMDEENDRRDDVQYVREGEKPIIAYCGTTVKQNKYIIGQIELLRKTEPNASIAVIHRHDSDSDAVRRCPVYSELQRHFHVITANDYGRHFDLNSVRKPIFYTDAYSIKGLEFDYVFVIHFDRQHYPNEKRLQELERLAGGRTGSNYEADEEQIRNDEKKLLYVSITRAKKRVWLTYTGEDFKKISPFVRDMYLSDFEAHGFNAKIYGKKE</sequence>
<keyword evidence="4 11" id="KW-0347">Helicase</keyword>
<feature type="domain" description="UvrD-like helicase ATP-binding" evidence="12">
    <location>
        <begin position="34"/>
        <end position="335"/>
    </location>
</feature>
<dbReference type="Pfam" id="PF00580">
    <property type="entry name" value="UvrD-helicase"/>
    <property type="match status" value="1"/>
</dbReference>
<dbReference type="SUPFAM" id="SSF52540">
    <property type="entry name" value="P-loop containing nucleoside triphosphate hydrolases"/>
    <property type="match status" value="1"/>
</dbReference>
<dbReference type="PANTHER" id="PTHR11070">
    <property type="entry name" value="UVRD / RECB / PCRA DNA HELICASE FAMILY MEMBER"/>
    <property type="match status" value="1"/>
</dbReference>
<evidence type="ECO:0000256" key="7">
    <source>
        <dbReference type="ARBA" id="ARBA00023235"/>
    </source>
</evidence>
<dbReference type="EMBL" id="JARULN010000023">
    <property type="protein sequence ID" value="MDG5755280.1"/>
    <property type="molecule type" value="Genomic_DNA"/>
</dbReference>
<dbReference type="PROSITE" id="PS51198">
    <property type="entry name" value="UVRD_HELICASE_ATP_BIND"/>
    <property type="match status" value="1"/>
</dbReference>
<keyword evidence="2 11" id="KW-0547">Nucleotide-binding</keyword>
<keyword evidence="5 11" id="KW-0067">ATP-binding</keyword>
<name>A0ABT6H7G0_9BACI</name>
<accession>A0ABT6H7G0</accession>
<gene>
    <name evidence="13" type="ORF">P6P90_15280</name>
</gene>
<dbReference type="InterPro" id="IPR014017">
    <property type="entry name" value="DNA_helicase_UvrD-like_C"/>
</dbReference>
<feature type="binding site" evidence="11">
    <location>
        <begin position="55"/>
        <end position="62"/>
    </location>
    <ligand>
        <name>ATP</name>
        <dbReference type="ChEBI" id="CHEBI:30616"/>
    </ligand>
</feature>
<comment type="caution">
    <text evidence="13">The sequence shown here is derived from an EMBL/GenBank/DDBJ whole genome shotgun (WGS) entry which is preliminary data.</text>
</comment>
<evidence type="ECO:0000313" key="14">
    <source>
        <dbReference type="Proteomes" id="UP001218246"/>
    </source>
</evidence>
<dbReference type="Gene3D" id="1.10.10.160">
    <property type="match status" value="1"/>
</dbReference>
<evidence type="ECO:0000259" key="12">
    <source>
        <dbReference type="PROSITE" id="PS51198"/>
    </source>
</evidence>
<reference evidence="13 14" key="1">
    <citation type="submission" date="2023-04" db="EMBL/GenBank/DDBJ databases">
        <title>Ectobacillus antri isolated from activated sludge.</title>
        <authorList>
            <person name="Yan P."/>
            <person name="Liu X."/>
        </authorList>
    </citation>
    <scope>NUCLEOTIDE SEQUENCE [LARGE SCALE GENOMIC DNA]</scope>
    <source>
        <strain evidence="13 14">C18H</strain>
    </source>
</reference>
<evidence type="ECO:0000256" key="11">
    <source>
        <dbReference type="PROSITE-ProRule" id="PRU00560"/>
    </source>
</evidence>
<evidence type="ECO:0000256" key="10">
    <source>
        <dbReference type="ARBA" id="ARBA00048988"/>
    </source>
</evidence>
<proteinExistence type="inferred from homology"/>
<evidence type="ECO:0000256" key="8">
    <source>
        <dbReference type="ARBA" id="ARBA00034617"/>
    </source>
</evidence>
<keyword evidence="7" id="KW-0413">Isomerase</keyword>
<dbReference type="PANTHER" id="PTHR11070:SF2">
    <property type="entry name" value="ATP-DEPENDENT DNA HELICASE SRS2"/>
    <property type="match status" value="1"/>
</dbReference>
<dbReference type="Pfam" id="PF13361">
    <property type="entry name" value="UvrD_C"/>
    <property type="match status" value="2"/>
</dbReference>
<evidence type="ECO:0000256" key="2">
    <source>
        <dbReference type="ARBA" id="ARBA00022741"/>
    </source>
</evidence>
<organism evidence="13 14">
    <name type="scientific">Ectobacillus antri</name>
    <dbReference type="NCBI Taxonomy" id="2486280"/>
    <lineage>
        <taxon>Bacteria</taxon>
        <taxon>Bacillati</taxon>
        <taxon>Bacillota</taxon>
        <taxon>Bacilli</taxon>
        <taxon>Bacillales</taxon>
        <taxon>Bacillaceae</taxon>
        <taxon>Ectobacillus</taxon>
    </lineage>
</organism>
<evidence type="ECO:0000256" key="6">
    <source>
        <dbReference type="ARBA" id="ARBA00023125"/>
    </source>
</evidence>
<keyword evidence="6" id="KW-0238">DNA-binding</keyword>
<dbReference type="InterPro" id="IPR014016">
    <property type="entry name" value="UvrD-like_ATP-bd"/>
</dbReference>
<keyword evidence="14" id="KW-1185">Reference proteome</keyword>